<dbReference type="Proteomes" id="UP000269591">
    <property type="component" value="Unassembled WGS sequence"/>
</dbReference>
<dbReference type="EMBL" id="QIBX01000019">
    <property type="protein sequence ID" value="RNL38204.1"/>
    <property type="molecule type" value="Genomic_DNA"/>
</dbReference>
<feature type="transmembrane region" description="Helical" evidence="1">
    <location>
        <begin position="240"/>
        <end position="257"/>
    </location>
</feature>
<evidence type="ECO:0000256" key="1">
    <source>
        <dbReference type="SAM" id="Phobius"/>
    </source>
</evidence>
<organism evidence="2 3">
    <name type="scientific">Slackia equolifaciens</name>
    <dbReference type="NCBI Taxonomy" id="498718"/>
    <lineage>
        <taxon>Bacteria</taxon>
        <taxon>Bacillati</taxon>
        <taxon>Actinomycetota</taxon>
        <taxon>Coriobacteriia</taxon>
        <taxon>Eggerthellales</taxon>
        <taxon>Eggerthellaceae</taxon>
        <taxon>Slackia</taxon>
    </lineage>
</organism>
<reference evidence="3" key="1">
    <citation type="submission" date="2018-05" db="EMBL/GenBank/DDBJ databases">
        <title>Genome Sequencing of selected type strains of the family Eggerthellaceae.</title>
        <authorList>
            <person name="Danylec N."/>
            <person name="Stoll D.A."/>
            <person name="Doetsch A."/>
            <person name="Huch M."/>
        </authorList>
    </citation>
    <scope>NUCLEOTIDE SEQUENCE [LARGE SCALE GENOMIC DNA]</scope>
    <source>
        <strain evidence="3">DSM 24851</strain>
    </source>
</reference>
<keyword evidence="1" id="KW-0472">Membrane</keyword>
<keyword evidence="1" id="KW-0812">Transmembrane</keyword>
<dbReference type="AlphaFoldDB" id="A0A3N0AUG0"/>
<keyword evidence="3" id="KW-1185">Reference proteome</keyword>
<feature type="transmembrane region" description="Helical" evidence="1">
    <location>
        <begin position="333"/>
        <end position="357"/>
    </location>
</feature>
<name>A0A3N0AUG0_9ACTN</name>
<keyword evidence="1" id="KW-1133">Transmembrane helix</keyword>
<gene>
    <name evidence="2" type="ORF">DMP06_09280</name>
</gene>
<proteinExistence type="predicted"/>
<feature type="transmembrane region" description="Helical" evidence="1">
    <location>
        <begin position="170"/>
        <end position="196"/>
    </location>
</feature>
<evidence type="ECO:0000313" key="2">
    <source>
        <dbReference type="EMBL" id="RNL38204.1"/>
    </source>
</evidence>
<feature type="transmembrane region" description="Helical" evidence="1">
    <location>
        <begin position="73"/>
        <end position="93"/>
    </location>
</feature>
<feature type="transmembrane region" description="Helical" evidence="1">
    <location>
        <begin position="105"/>
        <end position="126"/>
    </location>
</feature>
<accession>A0A3N0AUG0</accession>
<protein>
    <recommendedName>
        <fullName evidence="4">O-antigen ligase domain-containing protein</fullName>
    </recommendedName>
</protein>
<feature type="transmembrane region" description="Helical" evidence="1">
    <location>
        <begin position="202"/>
        <end position="233"/>
    </location>
</feature>
<feature type="transmembrane region" description="Helical" evidence="1">
    <location>
        <begin position="132"/>
        <end position="158"/>
    </location>
</feature>
<dbReference type="OrthoDB" id="4981425at2"/>
<comment type="caution">
    <text evidence="2">The sequence shown here is derived from an EMBL/GenBank/DDBJ whole genome shotgun (WGS) entry which is preliminary data.</text>
</comment>
<evidence type="ECO:0000313" key="3">
    <source>
        <dbReference type="Proteomes" id="UP000269591"/>
    </source>
</evidence>
<dbReference type="RefSeq" id="WP_123209462.1">
    <property type="nucleotide sequence ID" value="NZ_QIBX01000019.1"/>
</dbReference>
<feature type="transmembrane region" description="Helical" evidence="1">
    <location>
        <begin position="394"/>
        <end position="411"/>
    </location>
</feature>
<evidence type="ECO:0008006" key="4">
    <source>
        <dbReference type="Google" id="ProtNLM"/>
    </source>
</evidence>
<sequence length="421" mass="46448">MQAILGDVPFARAGLRPAPPERDLDTNNRHTTELPIQNFTGFSYIDEFMAVCLLGVAVKDSIKREKETSKLNAAVYAAMFLLVIVVCLGLLGNITWEVQTQAAPILIDIFTCIKFPLTVISGSMVFSKSSDIFFGVIEMEAKVVVAVLFVLGVANLFVDYGMGADLRYGLRSFMAVFGHPTYLVFACVGLSVILLANWKHNLSWIIVALVVISLSLRSKGLVYAAIVVALLVLFSRRNKISILQVVVCAFLAFFIAYDQFVAYFQTNGFARTELLQTAFEVANDHAPYGSGFATYGSAVTADLQYYSSLYYEYGLSTVWGLSPDWPAFLSDTFWPTVLGQFGWMGVLCYAGVVGLLFRFAYQFASGTRLAACCCFLYLLISSTSESAFFNPQSVYLAVCLSIVLGSGLRANQKERFRKCNR</sequence>